<dbReference type="EMBL" id="JAFCMP010000001">
    <property type="protein sequence ID" value="KAG5192865.1"/>
    <property type="molecule type" value="Genomic_DNA"/>
</dbReference>
<feature type="non-terminal residue" evidence="2">
    <location>
        <position position="124"/>
    </location>
</feature>
<name>A0A836CNB8_9STRA</name>
<dbReference type="AlphaFoldDB" id="A0A836CNB8"/>
<proteinExistence type="predicted"/>
<organism evidence="2 3">
    <name type="scientific">Tribonema minus</name>
    <dbReference type="NCBI Taxonomy" id="303371"/>
    <lineage>
        <taxon>Eukaryota</taxon>
        <taxon>Sar</taxon>
        <taxon>Stramenopiles</taxon>
        <taxon>Ochrophyta</taxon>
        <taxon>PX clade</taxon>
        <taxon>Xanthophyceae</taxon>
        <taxon>Tribonematales</taxon>
        <taxon>Tribonemataceae</taxon>
        <taxon>Tribonema</taxon>
    </lineage>
</organism>
<keyword evidence="3" id="KW-1185">Reference proteome</keyword>
<reference evidence="2" key="1">
    <citation type="submission" date="2021-02" db="EMBL/GenBank/DDBJ databases">
        <title>First Annotated Genome of the Yellow-green Alga Tribonema minus.</title>
        <authorList>
            <person name="Mahan K.M."/>
        </authorList>
    </citation>
    <scope>NUCLEOTIDE SEQUENCE</scope>
    <source>
        <strain evidence="2">UTEX B ZZ1240</strain>
    </source>
</reference>
<gene>
    <name evidence="2" type="ORF">JKP88DRAFT_156481</name>
</gene>
<dbReference type="Pfam" id="PF19150">
    <property type="entry name" value="DUF5832"/>
    <property type="match status" value="1"/>
</dbReference>
<sequence length="124" mass="14106">MDHVSIEDVDARSGDARRPVPDRLRDPRQRFCVLTVVAPRGTGQRCKDMLIRIHGCKETAEEASAWARSLRDSNDFYDVYVASTNEWVPLPPDVSTVEEVGFTDRRVQDIHDNFTAFLKGEKAE</sequence>
<comment type="caution">
    <text evidence="2">The sequence shown here is derived from an EMBL/GenBank/DDBJ whole genome shotgun (WGS) entry which is preliminary data.</text>
</comment>
<protein>
    <submittedName>
        <fullName evidence="2">Uncharacterized protein</fullName>
    </submittedName>
</protein>
<evidence type="ECO:0000313" key="2">
    <source>
        <dbReference type="EMBL" id="KAG5192865.1"/>
    </source>
</evidence>
<evidence type="ECO:0000313" key="3">
    <source>
        <dbReference type="Proteomes" id="UP000664859"/>
    </source>
</evidence>
<dbReference type="Proteomes" id="UP000664859">
    <property type="component" value="Unassembled WGS sequence"/>
</dbReference>
<accession>A0A836CNB8</accession>
<evidence type="ECO:0000256" key="1">
    <source>
        <dbReference type="SAM" id="MobiDB-lite"/>
    </source>
</evidence>
<feature type="region of interest" description="Disordered" evidence="1">
    <location>
        <begin position="1"/>
        <end position="22"/>
    </location>
</feature>
<dbReference type="InterPro" id="IPR043872">
    <property type="entry name" value="DUF5832"/>
</dbReference>